<reference evidence="2" key="1">
    <citation type="journal article" date="2018" name="Front. Microbiol.">
        <title>Genome-Based Analysis Reveals the Taxonomy and Diversity of the Family Idiomarinaceae.</title>
        <authorList>
            <person name="Liu Y."/>
            <person name="Lai Q."/>
            <person name="Shao Z."/>
        </authorList>
    </citation>
    <scope>NUCLEOTIDE SEQUENCE [LARGE SCALE GENOMIC DNA]</scope>
    <source>
        <strain evidence="2">SW15</strain>
    </source>
</reference>
<comment type="caution">
    <text evidence="1">The sequence shown here is derived from an EMBL/GenBank/DDBJ whole genome shotgun (WGS) entry which is preliminary data.</text>
</comment>
<evidence type="ECO:0000313" key="2">
    <source>
        <dbReference type="Proteomes" id="UP000286678"/>
    </source>
</evidence>
<dbReference type="OrthoDB" id="6169716at2"/>
<sequence>MMKGMEDWTDAKLDAFCERINHALYTTDPMHTCCVENDCKDEYYAIAEATVNYMLKGESQRQAIEHALKDSFDDLVTLAKVDVVMDELENNL</sequence>
<dbReference type="Proteomes" id="UP000286678">
    <property type="component" value="Unassembled WGS sequence"/>
</dbReference>
<organism evidence="1 2">
    <name type="scientific">Pseudidiomarina aquimaris</name>
    <dbReference type="NCBI Taxonomy" id="641841"/>
    <lineage>
        <taxon>Bacteria</taxon>
        <taxon>Pseudomonadati</taxon>
        <taxon>Pseudomonadota</taxon>
        <taxon>Gammaproteobacteria</taxon>
        <taxon>Alteromonadales</taxon>
        <taxon>Idiomarinaceae</taxon>
        <taxon>Pseudidiomarina</taxon>
    </lineage>
</organism>
<name>A0A432XPN4_9GAMM</name>
<accession>A0A432XPN4</accession>
<protein>
    <submittedName>
        <fullName evidence="1">Uncharacterized protein</fullName>
    </submittedName>
</protein>
<gene>
    <name evidence="1" type="ORF">CWE21_00635</name>
</gene>
<dbReference type="EMBL" id="PIPT01000001">
    <property type="protein sequence ID" value="RUO50644.1"/>
    <property type="molecule type" value="Genomic_DNA"/>
</dbReference>
<dbReference type="AlphaFoldDB" id="A0A432XPN4"/>
<proteinExistence type="predicted"/>
<keyword evidence="2" id="KW-1185">Reference proteome</keyword>
<evidence type="ECO:0000313" key="1">
    <source>
        <dbReference type="EMBL" id="RUO50644.1"/>
    </source>
</evidence>
<dbReference type="RefSeq" id="WP_126832183.1">
    <property type="nucleotide sequence ID" value="NZ_PIPT01000001.1"/>
</dbReference>